<dbReference type="FunFam" id="4.10.520.10:FF:000001">
    <property type="entry name" value="DNA-binding protein HU"/>
    <property type="match status" value="1"/>
</dbReference>
<dbReference type="Proteomes" id="UP000254912">
    <property type="component" value="Unassembled WGS sequence"/>
</dbReference>
<dbReference type="GO" id="GO:0010467">
    <property type="term" value="P:gene expression"/>
    <property type="evidence" value="ECO:0007669"/>
    <property type="project" value="UniProtKB-ARBA"/>
</dbReference>
<comment type="similarity">
    <text evidence="1 5">Belongs to the bacterial histone-like protein family.</text>
</comment>
<dbReference type="GO" id="GO:0005829">
    <property type="term" value="C:cytosol"/>
    <property type="evidence" value="ECO:0007669"/>
    <property type="project" value="TreeGrafter"/>
</dbReference>
<evidence type="ECO:0000313" key="6">
    <source>
        <dbReference type="EMBL" id="RDL11728.1"/>
    </source>
</evidence>
<dbReference type="GO" id="GO:0006270">
    <property type="term" value="P:DNA replication initiation"/>
    <property type="evidence" value="ECO:0007669"/>
    <property type="project" value="UniProtKB-ARBA"/>
</dbReference>
<dbReference type="PANTHER" id="PTHR33175">
    <property type="entry name" value="DNA-BINDING PROTEIN HU"/>
    <property type="match status" value="1"/>
</dbReference>
<dbReference type="GO" id="GO:1990103">
    <property type="term" value="C:DnaA-HU complex"/>
    <property type="evidence" value="ECO:0007669"/>
    <property type="project" value="UniProtKB-ARBA"/>
</dbReference>
<keyword evidence="3" id="KW-0226">DNA condensation</keyword>
<organism evidence="6 7">
    <name type="scientific">Weissella soli</name>
    <dbReference type="NCBI Taxonomy" id="155866"/>
    <lineage>
        <taxon>Bacteria</taxon>
        <taxon>Bacillati</taxon>
        <taxon>Bacillota</taxon>
        <taxon>Bacilli</taxon>
        <taxon>Lactobacillales</taxon>
        <taxon>Lactobacillaceae</taxon>
        <taxon>Weissella</taxon>
    </lineage>
</organism>
<dbReference type="GeneID" id="94545722"/>
<evidence type="ECO:0000256" key="4">
    <source>
        <dbReference type="ARBA" id="ARBA00023125"/>
    </source>
</evidence>
<dbReference type="Gene3D" id="4.10.520.10">
    <property type="entry name" value="IHF-like DNA-binding proteins"/>
    <property type="match status" value="1"/>
</dbReference>
<protein>
    <recommendedName>
        <fullName evidence="2">DNA-binding protein HU</fullName>
    </recommendedName>
</protein>
<sequence>MANKQDLINKVAEAGFSKKDATTAVDATFTAISDLLAKGEKVQLIGFGTFEVRTRAARTGRNPQTGEEIKIAASQIPAFKPGKGLKDAVK</sequence>
<evidence type="ECO:0000256" key="3">
    <source>
        <dbReference type="ARBA" id="ARBA00023067"/>
    </source>
</evidence>
<evidence type="ECO:0000256" key="5">
    <source>
        <dbReference type="RuleBase" id="RU003939"/>
    </source>
</evidence>
<dbReference type="PROSITE" id="PS00045">
    <property type="entry name" value="HISTONE_LIKE"/>
    <property type="match status" value="1"/>
</dbReference>
<dbReference type="OrthoDB" id="9799835at2"/>
<dbReference type="PRINTS" id="PR01727">
    <property type="entry name" value="DNABINDINGHU"/>
</dbReference>
<dbReference type="InterPro" id="IPR000119">
    <property type="entry name" value="Hist_DNA-bd"/>
</dbReference>
<comment type="caution">
    <text evidence="6">The sequence shown here is derived from an EMBL/GenBank/DDBJ whole genome shotgun (WGS) entry which is preliminary data.</text>
</comment>
<gene>
    <name evidence="6" type="ORF">DFP99_0146</name>
</gene>
<name>A0A288Q872_9LACO</name>
<dbReference type="Pfam" id="PF00216">
    <property type="entry name" value="Bac_DNA_binding"/>
    <property type="match status" value="1"/>
</dbReference>
<dbReference type="GO" id="GO:0042802">
    <property type="term" value="F:identical protein binding"/>
    <property type="evidence" value="ECO:0007669"/>
    <property type="project" value="UniProtKB-ARBA"/>
</dbReference>
<dbReference type="PANTHER" id="PTHR33175:SF3">
    <property type="entry name" value="DNA-BINDING PROTEIN HU-BETA"/>
    <property type="match status" value="1"/>
</dbReference>
<dbReference type="RefSeq" id="WP_070229800.1">
    <property type="nucleotide sequence ID" value="NZ_BJYO01000002.1"/>
</dbReference>
<accession>A0A288Q872</accession>
<dbReference type="GO" id="GO:0030527">
    <property type="term" value="F:structural constituent of chromatin"/>
    <property type="evidence" value="ECO:0007669"/>
    <property type="project" value="InterPro"/>
</dbReference>
<dbReference type="AlphaFoldDB" id="A0A288Q872"/>
<dbReference type="GO" id="GO:1990178">
    <property type="term" value="C:HU-DNA complex"/>
    <property type="evidence" value="ECO:0007669"/>
    <property type="project" value="UniProtKB-ARBA"/>
</dbReference>
<keyword evidence="4" id="KW-0238">DNA-binding</keyword>
<dbReference type="KEGG" id="wso:WSWS_00517"/>
<dbReference type="SMART" id="SM00411">
    <property type="entry name" value="BHL"/>
    <property type="match status" value="1"/>
</dbReference>
<evidence type="ECO:0000313" key="7">
    <source>
        <dbReference type="Proteomes" id="UP000254912"/>
    </source>
</evidence>
<dbReference type="GO" id="GO:0030261">
    <property type="term" value="P:chromosome condensation"/>
    <property type="evidence" value="ECO:0007669"/>
    <property type="project" value="UniProtKB-KW"/>
</dbReference>
<dbReference type="EMBL" id="QRAS01000001">
    <property type="protein sequence ID" value="RDL11728.1"/>
    <property type="molecule type" value="Genomic_DNA"/>
</dbReference>
<dbReference type="CDD" id="cd13831">
    <property type="entry name" value="HU"/>
    <property type="match status" value="1"/>
</dbReference>
<evidence type="ECO:0000256" key="1">
    <source>
        <dbReference type="ARBA" id="ARBA00010529"/>
    </source>
</evidence>
<dbReference type="GO" id="GO:0003677">
    <property type="term" value="F:DNA binding"/>
    <property type="evidence" value="ECO:0007669"/>
    <property type="project" value="UniProtKB-KW"/>
</dbReference>
<keyword evidence="7" id="KW-1185">Reference proteome</keyword>
<dbReference type="InterPro" id="IPR010992">
    <property type="entry name" value="IHF-like_DNA-bd_dom_sf"/>
</dbReference>
<dbReference type="SUPFAM" id="SSF47729">
    <property type="entry name" value="IHF-like DNA-binding proteins"/>
    <property type="match status" value="1"/>
</dbReference>
<dbReference type="InterPro" id="IPR020816">
    <property type="entry name" value="Histone-like_DNA-bd_CS"/>
</dbReference>
<evidence type="ECO:0000256" key="2">
    <source>
        <dbReference type="ARBA" id="ARBA00021922"/>
    </source>
</evidence>
<reference evidence="6 7" key="1">
    <citation type="submission" date="2018-07" db="EMBL/GenBank/DDBJ databases">
        <title>Genomic Encyclopedia of Type Strains, Phase III (KMG-III): the genomes of soil and plant-associated and newly described type strains.</title>
        <authorList>
            <person name="Whitman W."/>
        </authorList>
    </citation>
    <scope>NUCLEOTIDE SEQUENCE [LARGE SCALE GENOMIC DNA]</scope>
    <source>
        <strain evidence="6 7">CECT 7031</strain>
    </source>
</reference>
<proteinExistence type="inferred from homology"/>